<comment type="caution">
    <text evidence="1">The sequence shown here is derived from an EMBL/GenBank/DDBJ whole genome shotgun (WGS) entry which is preliminary data.</text>
</comment>
<keyword evidence="2" id="KW-1185">Reference proteome</keyword>
<evidence type="ECO:0000313" key="1">
    <source>
        <dbReference type="EMBL" id="MFC3051687.1"/>
    </source>
</evidence>
<dbReference type="Pfam" id="PF05159">
    <property type="entry name" value="Capsule_synth"/>
    <property type="match status" value="1"/>
</dbReference>
<accession>A0ABV7D4U8</accession>
<reference evidence="2" key="1">
    <citation type="journal article" date="2019" name="Int. J. Syst. Evol. Microbiol.">
        <title>The Global Catalogue of Microorganisms (GCM) 10K type strain sequencing project: providing services to taxonomists for standard genome sequencing and annotation.</title>
        <authorList>
            <consortium name="The Broad Institute Genomics Platform"/>
            <consortium name="The Broad Institute Genome Sequencing Center for Infectious Disease"/>
            <person name="Wu L."/>
            <person name="Ma J."/>
        </authorList>
    </citation>
    <scope>NUCLEOTIDE SEQUENCE [LARGE SCALE GENOMIC DNA]</scope>
    <source>
        <strain evidence="2">KCTC 62164</strain>
    </source>
</reference>
<organism evidence="1 2">
    <name type="scientific">Kordiimonas pumila</name>
    <dbReference type="NCBI Taxonomy" id="2161677"/>
    <lineage>
        <taxon>Bacteria</taxon>
        <taxon>Pseudomonadati</taxon>
        <taxon>Pseudomonadota</taxon>
        <taxon>Alphaproteobacteria</taxon>
        <taxon>Kordiimonadales</taxon>
        <taxon>Kordiimonadaceae</taxon>
        <taxon>Kordiimonas</taxon>
    </lineage>
</organism>
<dbReference type="RefSeq" id="WP_194215159.1">
    <property type="nucleotide sequence ID" value="NZ_CP061205.1"/>
</dbReference>
<gene>
    <name evidence="1" type="ORF">ACFOKA_07215</name>
</gene>
<dbReference type="EMBL" id="JBHRSL010000004">
    <property type="protein sequence ID" value="MFC3051687.1"/>
    <property type="molecule type" value="Genomic_DNA"/>
</dbReference>
<evidence type="ECO:0000313" key="2">
    <source>
        <dbReference type="Proteomes" id="UP001595444"/>
    </source>
</evidence>
<proteinExistence type="predicted"/>
<name>A0ABV7D4U8_9PROT</name>
<dbReference type="CDD" id="cd16441">
    <property type="entry name" value="beta_Kdo_transferase_KpsS"/>
    <property type="match status" value="1"/>
</dbReference>
<protein>
    <submittedName>
        <fullName evidence="1">Capsule biosynthesis protein</fullName>
    </submittedName>
</protein>
<dbReference type="Proteomes" id="UP001595444">
    <property type="component" value="Unassembled WGS sequence"/>
</dbReference>
<dbReference type="InterPro" id="IPR007833">
    <property type="entry name" value="Capsule_polysaccharide_synth"/>
</dbReference>
<sequence length="429" mass="48428">MPDDTGLTLPPTTARTFLVLQGLSTRFFTVLSNRLAAEGHKVYRVHFCGGDWLLARGSTAVSHIRFKDTPENLEHFYSTTLKEKAITDIILFGDCRPIHKTAIAVAKKHSIAVHVFEEGYTRPHWVTLEVGGTNDHSPLPRSAEVVLEKAAALTTEETLTDTATPIPNPMVARVFWDLAFHAGRLGGKPFYPHYKTHRPNDATDELIGWFGRFWRKLQHGDQNKALLAHYKKYHEQYFLVPLQLNSDFQIREHSNYPNVPTFIMEVIQSFAAHASKKSRLLFKMHPLDNGIIDYRFLITDLARQYKISKRVDYVEGGDLDMMLMNAKGAVMINSTVGFKALQLSIPIKVMGRAFYDMAGLSAQGPLDSFWENPEKPDPELVAAFIKLVRTESQLYGDFFTRKGMALVVESAVKKLLAQIPNTQESPKAL</sequence>